<evidence type="ECO:0000256" key="1">
    <source>
        <dbReference type="SAM" id="MobiDB-lite"/>
    </source>
</evidence>
<evidence type="ECO:0000313" key="3">
    <source>
        <dbReference type="Proteomes" id="UP000622245"/>
    </source>
</evidence>
<protein>
    <submittedName>
        <fullName evidence="2">Uncharacterized protein</fullName>
    </submittedName>
</protein>
<reference evidence="2 3" key="1">
    <citation type="submission" date="2021-01" db="EMBL/GenBank/DDBJ databases">
        <title>Draft genome sequence of Micromonospora sp. strain STR1s_6.</title>
        <authorList>
            <person name="Karlyshev A."/>
            <person name="Jawad R."/>
        </authorList>
    </citation>
    <scope>NUCLEOTIDE SEQUENCE [LARGE SCALE GENOMIC DNA]</scope>
    <source>
        <strain evidence="2 3">STR1S-6</strain>
    </source>
</reference>
<feature type="non-terminal residue" evidence="2">
    <location>
        <position position="59"/>
    </location>
</feature>
<accession>A0ABS1YPB3</accession>
<evidence type="ECO:0000313" key="2">
    <source>
        <dbReference type="EMBL" id="MBM0279275.1"/>
    </source>
</evidence>
<gene>
    <name evidence="2" type="ORF">JM949_30530</name>
</gene>
<organism evidence="2 3">
    <name type="scientific">Micromonospora tarensis</name>
    <dbReference type="NCBI Taxonomy" id="2806100"/>
    <lineage>
        <taxon>Bacteria</taxon>
        <taxon>Bacillati</taxon>
        <taxon>Actinomycetota</taxon>
        <taxon>Actinomycetes</taxon>
        <taxon>Micromonosporales</taxon>
        <taxon>Micromonosporaceae</taxon>
        <taxon>Micromonospora</taxon>
    </lineage>
</organism>
<proteinExistence type="predicted"/>
<keyword evidence="3" id="KW-1185">Reference proteome</keyword>
<name>A0ABS1YPB3_9ACTN</name>
<feature type="region of interest" description="Disordered" evidence="1">
    <location>
        <begin position="31"/>
        <end position="59"/>
    </location>
</feature>
<feature type="compositionally biased region" description="Low complexity" evidence="1">
    <location>
        <begin position="47"/>
        <end position="59"/>
    </location>
</feature>
<dbReference type="EMBL" id="JAEVHL010000261">
    <property type="protein sequence ID" value="MBM0279275.1"/>
    <property type="molecule type" value="Genomic_DNA"/>
</dbReference>
<comment type="caution">
    <text evidence="2">The sequence shown here is derived from an EMBL/GenBank/DDBJ whole genome shotgun (WGS) entry which is preliminary data.</text>
</comment>
<dbReference type="Proteomes" id="UP000622245">
    <property type="component" value="Unassembled WGS sequence"/>
</dbReference>
<sequence length="59" mass="5831">MDHVEPAAQLGEEPVEVRRVARVGGDVSAGAAVPGAGRHDHGGRVGGPVVLGEPLVGGE</sequence>